<sequence length="90" mass="9821">MLNYKERPSKSSHSRLDENSIGITCQIFGLEMDAHNFGPLHMIGFTGVCNSSSSVSLLSSSETICVIAITCSVMFIVFLSCVIETVCLRI</sequence>
<reference evidence="2" key="1">
    <citation type="journal article" date="2023" name="Nat. Plants">
        <title>Single-cell RNA sequencing provides a high-resolution roadmap for understanding the multicellular compartmentation of specialized metabolism.</title>
        <authorList>
            <person name="Sun S."/>
            <person name="Shen X."/>
            <person name="Li Y."/>
            <person name="Li Y."/>
            <person name="Wang S."/>
            <person name="Li R."/>
            <person name="Zhang H."/>
            <person name="Shen G."/>
            <person name="Guo B."/>
            <person name="Wei J."/>
            <person name="Xu J."/>
            <person name="St-Pierre B."/>
            <person name="Chen S."/>
            <person name="Sun C."/>
        </authorList>
    </citation>
    <scope>NUCLEOTIDE SEQUENCE [LARGE SCALE GENOMIC DNA]</scope>
</reference>
<proteinExistence type="predicted"/>
<gene>
    <name evidence="1" type="ORF">M9H77_02607</name>
</gene>
<evidence type="ECO:0000313" key="2">
    <source>
        <dbReference type="Proteomes" id="UP001060085"/>
    </source>
</evidence>
<organism evidence="1 2">
    <name type="scientific">Catharanthus roseus</name>
    <name type="common">Madagascar periwinkle</name>
    <name type="synonym">Vinca rosea</name>
    <dbReference type="NCBI Taxonomy" id="4058"/>
    <lineage>
        <taxon>Eukaryota</taxon>
        <taxon>Viridiplantae</taxon>
        <taxon>Streptophyta</taxon>
        <taxon>Embryophyta</taxon>
        <taxon>Tracheophyta</taxon>
        <taxon>Spermatophyta</taxon>
        <taxon>Magnoliopsida</taxon>
        <taxon>eudicotyledons</taxon>
        <taxon>Gunneridae</taxon>
        <taxon>Pentapetalae</taxon>
        <taxon>asterids</taxon>
        <taxon>lamiids</taxon>
        <taxon>Gentianales</taxon>
        <taxon>Apocynaceae</taxon>
        <taxon>Rauvolfioideae</taxon>
        <taxon>Vinceae</taxon>
        <taxon>Catharanthinae</taxon>
        <taxon>Catharanthus</taxon>
    </lineage>
</organism>
<evidence type="ECO:0000313" key="1">
    <source>
        <dbReference type="EMBL" id="KAI5681380.1"/>
    </source>
</evidence>
<protein>
    <submittedName>
        <fullName evidence="1">Uncharacterized protein</fullName>
    </submittedName>
</protein>
<name>A0ACC0C8U8_CATRO</name>
<accession>A0ACC0C8U8</accession>
<dbReference type="Proteomes" id="UP001060085">
    <property type="component" value="Linkage Group LG01"/>
</dbReference>
<comment type="caution">
    <text evidence="1">The sequence shown here is derived from an EMBL/GenBank/DDBJ whole genome shotgun (WGS) entry which is preliminary data.</text>
</comment>
<keyword evidence="2" id="KW-1185">Reference proteome</keyword>
<dbReference type="EMBL" id="CM044701">
    <property type="protein sequence ID" value="KAI5681380.1"/>
    <property type="molecule type" value="Genomic_DNA"/>
</dbReference>